<keyword evidence="1" id="KW-0472">Membrane</keyword>
<feature type="transmembrane region" description="Helical" evidence="1">
    <location>
        <begin position="59"/>
        <end position="80"/>
    </location>
</feature>
<gene>
    <name evidence="2" type="ORF">SAMN05443667_108154</name>
</gene>
<sequence length="187" mass="21185">MLSTPRPLKASGHRTKAEKIMLESVLFIILTFVGGLFFIISLIFLIFGAIHKSSKLKKIAFVIGVVPIICFGMIAFWYVIAIPSFNNSQMETFSGTYESYKSENELLTNNKLILLEDGTYKFEGMKGFSLEKNGTWKTGGIDGQFEFYDNNKRLIEFASPFGGDGNEKIIFNLYDSNKVTFMKIKHQ</sequence>
<reference evidence="3" key="1">
    <citation type="submission" date="2016-10" db="EMBL/GenBank/DDBJ databases">
        <authorList>
            <person name="Varghese N."/>
            <person name="Submissions S."/>
        </authorList>
    </citation>
    <scope>NUCLEOTIDE SEQUENCE [LARGE SCALE GENOMIC DNA]</scope>
    <source>
        <strain evidence="3">DSM 22376</strain>
    </source>
</reference>
<keyword evidence="3" id="KW-1185">Reference proteome</keyword>
<protein>
    <submittedName>
        <fullName evidence="2">Uncharacterized protein</fullName>
    </submittedName>
</protein>
<keyword evidence="1" id="KW-1133">Transmembrane helix</keyword>
<dbReference type="Proteomes" id="UP000198951">
    <property type="component" value="Unassembled WGS sequence"/>
</dbReference>
<evidence type="ECO:0000256" key="1">
    <source>
        <dbReference type="SAM" id="Phobius"/>
    </source>
</evidence>
<feature type="transmembrane region" description="Helical" evidence="1">
    <location>
        <begin position="20"/>
        <end position="47"/>
    </location>
</feature>
<evidence type="ECO:0000313" key="2">
    <source>
        <dbReference type="EMBL" id="SEA76931.1"/>
    </source>
</evidence>
<keyword evidence="1" id="KW-0812">Transmembrane</keyword>
<proteinExistence type="predicted"/>
<dbReference type="AlphaFoldDB" id="A0A1H4DW11"/>
<dbReference type="OrthoDB" id="1258859at2"/>
<name>A0A1H4DW11_9FLAO</name>
<evidence type="ECO:0000313" key="3">
    <source>
        <dbReference type="Proteomes" id="UP000198951"/>
    </source>
</evidence>
<organism evidence="2 3">
    <name type="scientific">Flavobacterium gillisiae</name>
    <dbReference type="NCBI Taxonomy" id="150146"/>
    <lineage>
        <taxon>Bacteria</taxon>
        <taxon>Pseudomonadati</taxon>
        <taxon>Bacteroidota</taxon>
        <taxon>Flavobacteriia</taxon>
        <taxon>Flavobacteriales</taxon>
        <taxon>Flavobacteriaceae</taxon>
        <taxon>Flavobacterium</taxon>
    </lineage>
</organism>
<accession>A0A1H4DW11</accession>
<dbReference type="EMBL" id="FNRD01000008">
    <property type="protein sequence ID" value="SEA76931.1"/>
    <property type="molecule type" value="Genomic_DNA"/>
</dbReference>